<dbReference type="PANTHER" id="PTHR11236">
    <property type="entry name" value="AMINOBENZOATE/ANTHRANILATE SYNTHASE"/>
    <property type="match status" value="1"/>
</dbReference>
<dbReference type="Pfam" id="PF04715">
    <property type="entry name" value="Anth_synt_I_N"/>
    <property type="match status" value="1"/>
</dbReference>
<dbReference type="GO" id="GO:0000162">
    <property type="term" value="P:L-tryptophan biosynthetic process"/>
    <property type="evidence" value="ECO:0007669"/>
    <property type="project" value="TreeGrafter"/>
</dbReference>
<dbReference type="EMBL" id="SRXW01000003">
    <property type="protein sequence ID" value="TGY88641.1"/>
    <property type="molecule type" value="Genomic_DNA"/>
</dbReference>
<proteinExistence type="predicted"/>
<sequence>MDSPARLDWIAPEDALGALQAEPYTLLLHGGGAGARGRYSYLLAFPEFTIEGRGREAFEAARARYRPARLDGSGFAAGYAGLFAYDLACAFEAVPETPDTLTAWPHVALGWYAAAAVFDHDARRIEIRGEGEPASRLREVLSRPERRAPQGPAGTLAPVWREARYLDAARRAIEYVRAGDVFQVNLSHPFRGAVAGQAAPFAVFRRLVEKSPAAFSAFFRLDTDRVILTNSPERFVQIGPGGQVQTRPIKGTRARGASLEEDAALAAELLASDKDRAENLMIVDLMRNDLSRVCVPGSVRVPELFTVEGYSNVHHLVSTVEGRLEAGRGAFDLLAASFPPGSITGAPKPRAMEIIAELEGEARGPYCGALGWIDASGRTDLNVMIRTMGFVREGGRWQVEARSGGAITIESDPHGELAETHAKVAALRRAVEG</sequence>
<dbReference type="OrthoDB" id="9803598at2"/>
<dbReference type="Pfam" id="PF00425">
    <property type="entry name" value="Chorismate_bind"/>
    <property type="match status" value="1"/>
</dbReference>
<dbReference type="InterPro" id="IPR006805">
    <property type="entry name" value="Anth_synth_I_N"/>
</dbReference>
<evidence type="ECO:0000313" key="4">
    <source>
        <dbReference type="Proteomes" id="UP000308054"/>
    </source>
</evidence>
<evidence type="ECO:0000259" key="2">
    <source>
        <dbReference type="Pfam" id="PF04715"/>
    </source>
</evidence>
<comment type="caution">
    <text evidence="3">The sequence shown here is derived from an EMBL/GenBank/DDBJ whole genome shotgun (WGS) entry which is preliminary data.</text>
</comment>
<evidence type="ECO:0000313" key="3">
    <source>
        <dbReference type="EMBL" id="TGY88641.1"/>
    </source>
</evidence>
<evidence type="ECO:0000259" key="1">
    <source>
        <dbReference type="Pfam" id="PF00425"/>
    </source>
</evidence>
<feature type="domain" description="Chorismate-utilising enzyme C-terminal" evidence="1">
    <location>
        <begin position="162"/>
        <end position="423"/>
    </location>
</feature>
<reference evidence="3 4" key="1">
    <citation type="journal article" date="2017" name="Int. J. Syst. Evol. Microbiol.">
        <title>Marinicauda algicola sp. nov., isolated from a marine red alga Rhodosorus marinus.</title>
        <authorList>
            <person name="Jeong S.E."/>
            <person name="Jeon S.H."/>
            <person name="Chun B.H."/>
            <person name="Kim D.W."/>
            <person name="Jeon C.O."/>
        </authorList>
    </citation>
    <scope>NUCLEOTIDE SEQUENCE [LARGE SCALE GENOMIC DNA]</scope>
    <source>
        <strain evidence="3 4">JCM 31718</strain>
    </source>
</reference>
<dbReference type="InterPro" id="IPR019999">
    <property type="entry name" value="Anth_synth_I-like"/>
</dbReference>
<protein>
    <submittedName>
        <fullName evidence="3">Anthranilate synthase component I family protein</fullName>
    </submittedName>
</protein>
<gene>
    <name evidence="3" type="ORF">E5163_11430</name>
</gene>
<keyword evidence="4" id="KW-1185">Reference proteome</keyword>
<dbReference type="Proteomes" id="UP000308054">
    <property type="component" value="Unassembled WGS sequence"/>
</dbReference>
<dbReference type="PRINTS" id="PR00095">
    <property type="entry name" value="ANTSNTHASEI"/>
</dbReference>
<dbReference type="SUPFAM" id="SSF56322">
    <property type="entry name" value="ADC synthase"/>
    <property type="match status" value="1"/>
</dbReference>
<dbReference type="PANTHER" id="PTHR11236:SF9">
    <property type="entry name" value="ANTHRANILATE SYNTHASE COMPONENT 1"/>
    <property type="match status" value="1"/>
</dbReference>
<dbReference type="Gene3D" id="3.60.120.10">
    <property type="entry name" value="Anthranilate synthase"/>
    <property type="match status" value="1"/>
</dbReference>
<name>A0A4S2H0D7_9PROT</name>
<feature type="domain" description="Anthranilate synthase component I N-terminal" evidence="2">
    <location>
        <begin position="8"/>
        <end position="125"/>
    </location>
</feature>
<dbReference type="InterPro" id="IPR015890">
    <property type="entry name" value="Chorismate_C"/>
</dbReference>
<organism evidence="3 4">
    <name type="scientific">Marinicauda algicola</name>
    <dbReference type="NCBI Taxonomy" id="2029849"/>
    <lineage>
        <taxon>Bacteria</taxon>
        <taxon>Pseudomonadati</taxon>
        <taxon>Pseudomonadota</taxon>
        <taxon>Alphaproteobacteria</taxon>
        <taxon>Maricaulales</taxon>
        <taxon>Maricaulaceae</taxon>
        <taxon>Marinicauda</taxon>
    </lineage>
</organism>
<accession>A0A4S2H0D7</accession>
<dbReference type="InterPro" id="IPR005801">
    <property type="entry name" value="ADC_synthase"/>
</dbReference>
<dbReference type="AlphaFoldDB" id="A0A4S2H0D7"/>